<comment type="caution">
    <text evidence="1">The sequence shown here is derived from an EMBL/GenBank/DDBJ whole genome shotgun (WGS) entry which is preliminary data.</text>
</comment>
<gene>
    <name evidence="1" type="ORF">A0H81_05431</name>
</gene>
<accession>A0A1C7MEW2</accession>
<dbReference type="EMBL" id="LUGG01000005">
    <property type="protein sequence ID" value="OBZ74949.1"/>
    <property type="molecule type" value="Genomic_DNA"/>
</dbReference>
<keyword evidence="2" id="KW-1185">Reference proteome</keyword>
<proteinExistence type="predicted"/>
<organism evidence="1 2">
    <name type="scientific">Grifola frondosa</name>
    <name type="common">Maitake</name>
    <name type="synonym">Polyporus frondosus</name>
    <dbReference type="NCBI Taxonomy" id="5627"/>
    <lineage>
        <taxon>Eukaryota</taxon>
        <taxon>Fungi</taxon>
        <taxon>Dikarya</taxon>
        <taxon>Basidiomycota</taxon>
        <taxon>Agaricomycotina</taxon>
        <taxon>Agaricomycetes</taxon>
        <taxon>Polyporales</taxon>
        <taxon>Grifolaceae</taxon>
        <taxon>Grifola</taxon>
    </lineage>
</organism>
<dbReference type="Proteomes" id="UP000092993">
    <property type="component" value="Unassembled WGS sequence"/>
</dbReference>
<dbReference type="STRING" id="5627.A0A1C7MEW2"/>
<protein>
    <submittedName>
        <fullName evidence="1">Uncharacterized protein</fullName>
    </submittedName>
</protein>
<sequence>MELGLGHLLYQRPVEVAVSLNVARQEANTRFQKLLGPDGPRKLSGLWKGQRAGVVALRIMRNVLLGNWPELQDVRSPVSALRQSATSQMVSPMKDLFRSVTGRMTHASVPLSEDNVPHYPRIVPSDITFRAYIDLLAEEELIPLIPLVLAWMQRLHIRPSRSTLATALVYWVEVSTDAPLVQKMKGGPLRSPYMKLRRWMSRWVGHHNMPMGEDIQVALRRIRFFREMGSYIMTPRRRK</sequence>
<dbReference type="AlphaFoldDB" id="A0A1C7MEW2"/>
<evidence type="ECO:0000313" key="2">
    <source>
        <dbReference type="Proteomes" id="UP000092993"/>
    </source>
</evidence>
<evidence type="ECO:0000313" key="1">
    <source>
        <dbReference type="EMBL" id="OBZ74949.1"/>
    </source>
</evidence>
<dbReference type="OrthoDB" id="185373at2759"/>
<reference evidence="1 2" key="1">
    <citation type="submission" date="2016-03" db="EMBL/GenBank/DDBJ databases">
        <title>Whole genome sequencing of Grifola frondosa 9006-11.</title>
        <authorList>
            <person name="Min B."/>
            <person name="Park H."/>
            <person name="Kim J.-G."/>
            <person name="Cho H."/>
            <person name="Oh Y.-L."/>
            <person name="Kong W.-S."/>
            <person name="Choi I.-G."/>
        </authorList>
    </citation>
    <scope>NUCLEOTIDE SEQUENCE [LARGE SCALE GENOMIC DNA]</scope>
    <source>
        <strain evidence="1 2">9006-11</strain>
    </source>
</reference>
<name>A0A1C7MEW2_GRIFR</name>